<proteinExistence type="predicted"/>
<keyword evidence="2" id="KW-1185">Reference proteome</keyword>
<accession>C8W1K8</accession>
<dbReference type="RefSeq" id="WP_015756371.1">
    <property type="nucleotide sequence ID" value="NC_013216.1"/>
</dbReference>
<evidence type="ECO:0000313" key="1">
    <source>
        <dbReference type="EMBL" id="ACV61653.1"/>
    </source>
</evidence>
<dbReference type="Proteomes" id="UP000002217">
    <property type="component" value="Chromosome"/>
</dbReference>
<dbReference type="KEGG" id="dae:Dtox_0741"/>
<dbReference type="OrthoDB" id="1809154at2"/>
<dbReference type="HOGENOM" id="CLU_2992680_0_0_9"/>
<dbReference type="EMBL" id="CP001720">
    <property type="protein sequence ID" value="ACV61653.1"/>
    <property type="molecule type" value="Genomic_DNA"/>
</dbReference>
<dbReference type="AlphaFoldDB" id="C8W1K8"/>
<reference evidence="1 2" key="1">
    <citation type="journal article" date="2009" name="Stand. Genomic Sci.">
        <title>Complete genome sequence of Desulfotomaculum acetoxidans type strain (5575).</title>
        <authorList>
            <person name="Spring S."/>
            <person name="Lapidus A."/>
            <person name="Schroder M."/>
            <person name="Gleim D."/>
            <person name="Sims D."/>
            <person name="Meincke L."/>
            <person name="Glavina Del Rio T."/>
            <person name="Tice H."/>
            <person name="Copeland A."/>
            <person name="Cheng J.F."/>
            <person name="Lucas S."/>
            <person name="Chen F."/>
            <person name="Nolan M."/>
            <person name="Bruce D."/>
            <person name="Goodwin L."/>
            <person name="Pitluck S."/>
            <person name="Ivanova N."/>
            <person name="Mavromatis K."/>
            <person name="Mikhailova N."/>
            <person name="Pati A."/>
            <person name="Chen A."/>
            <person name="Palaniappan K."/>
            <person name="Land M."/>
            <person name="Hauser L."/>
            <person name="Chang Y.J."/>
            <person name="Jeffries C.D."/>
            <person name="Chain P."/>
            <person name="Saunders E."/>
            <person name="Brettin T."/>
            <person name="Detter J.C."/>
            <person name="Goker M."/>
            <person name="Bristow J."/>
            <person name="Eisen J.A."/>
            <person name="Markowitz V."/>
            <person name="Hugenholtz P."/>
            <person name="Kyrpides N.C."/>
            <person name="Klenk H.P."/>
            <person name="Han C."/>
        </authorList>
    </citation>
    <scope>NUCLEOTIDE SEQUENCE [LARGE SCALE GENOMIC DNA]</scope>
    <source>
        <strain evidence="2">ATCC 49208 / DSM 771 / VKM B-1644</strain>
    </source>
</reference>
<gene>
    <name evidence="1" type="ordered locus">Dtox_0741</name>
</gene>
<sequence>MATASFIKDITIREPDAIKKFVNVISENRPSNSIDKEKASDKAMARAEKLLKQYLSR</sequence>
<evidence type="ECO:0000313" key="2">
    <source>
        <dbReference type="Proteomes" id="UP000002217"/>
    </source>
</evidence>
<dbReference type="STRING" id="485916.Dtox_0741"/>
<organism evidence="1 2">
    <name type="scientific">Desulfofarcimen acetoxidans (strain ATCC 49208 / DSM 771 / KCTC 5769 / VKM B-1644 / 5575)</name>
    <name type="common">Desulfotomaculum acetoxidans</name>
    <dbReference type="NCBI Taxonomy" id="485916"/>
    <lineage>
        <taxon>Bacteria</taxon>
        <taxon>Bacillati</taxon>
        <taxon>Bacillota</taxon>
        <taxon>Clostridia</taxon>
        <taxon>Eubacteriales</taxon>
        <taxon>Peptococcaceae</taxon>
        <taxon>Desulfofarcimen</taxon>
    </lineage>
</organism>
<protein>
    <submittedName>
        <fullName evidence="1">Uncharacterized protein</fullName>
    </submittedName>
</protein>
<name>C8W1K8_DESAS</name>